<name>A0A1E2SJR8_LEIXY</name>
<accession>A0A1E2SJR8</accession>
<organism evidence="10 11">
    <name type="scientific">Leifsonia xyli subsp. xyli</name>
    <dbReference type="NCBI Taxonomy" id="59736"/>
    <lineage>
        <taxon>Bacteria</taxon>
        <taxon>Bacillati</taxon>
        <taxon>Actinomycetota</taxon>
        <taxon>Actinomycetes</taxon>
        <taxon>Micrococcales</taxon>
        <taxon>Microbacteriaceae</taxon>
        <taxon>Leifsonia</taxon>
    </lineage>
</organism>
<evidence type="ECO:0000256" key="3">
    <source>
        <dbReference type="ARBA" id="ARBA00022741"/>
    </source>
</evidence>
<dbReference type="OrthoDB" id="9804592at2"/>
<evidence type="ECO:0000256" key="5">
    <source>
        <dbReference type="ARBA" id="ARBA00022967"/>
    </source>
</evidence>
<dbReference type="RefSeq" id="WP_011186904.1">
    <property type="nucleotide sequence ID" value="NZ_LNZG01000022.1"/>
</dbReference>
<dbReference type="InterPro" id="IPR007698">
    <property type="entry name" value="AlaDH/PNT_NAD(H)-bd"/>
</dbReference>
<dbReference type="Proteomes" id="UP000094426">
    <property type="component" value="Unassembled WGS sequence"/>
</dbReference>
<dbReference type="GO" id="GO:0005886">
    <property type="term" value="C:plasma membrane"/>
    <property type="evidence" value="ECO:0007669"/>
    <property type="project" value="TreeGrafter"/>
</dbReference>
<dbReference type="PANTHER" id="PTHR10160">
    <property type="entry name" value="NAD(P) TRANSHYDROGENASE"/>
    <property type="match status" value="1"/>
</dbReference>
<dbReference type="OMA" id="LDRYFPM"/>
<dbReference type="EC" id="7.1.1.1" evidence="2"/>
<comment type="catalytic activity">
    <reaction evidence="7">
        <text>NAD(+) + NADPH + H(+)(in) = NADH + NADP(+) + H(+)(out)</text>
        <dbReference type="Rhea" id="RHEA:47992"/>
        <dbReference type="ChEBI" id="CHEBI:15378"/>
        <dbReference type="ChEBI" id="CHEBI:57540"/>
        <dbReference type="ChEBI" id="CHEBI:57783"/>
        <dbReference type="ChEBI" id="CHEBI:57945"/>
        <dbReference type="ChEBI" id="CHEBI:58349"/>
        <dbReference type="EC" id="7.1.1.1"/>
    </reaction>
</comment>
<comment type="function">
    <text evidence="1">The transhydrogenation between NADH and NADP is coupled to respiration and ATP hydrolysis and functions as a proton pump across the membrane.</text>
</comment>
<dbReference type="EMBL" id="LNZG01000022">
    <property type="protein sequence ID" value="ODA90102.1"/>
    <property type="molecule type" value="Genomic_DNA"/>
</dbReference>
<dbReference type="InterPro" id="IPR036291">
    <property type="entry name" value="NAD(P)-bd_dom_sf"/>
</dbReference>
<protein>
    <recommendedName>
        <fullName evidence="2">proton-translocating NAD(P)(+) transhydrogenase</fullName>
        <ecNumber evidence="2">7.1.1.1</ecNumber>
    </recommendedName>
</protein>
<dbReference type="Gene3D" id="3.40.50.720">
    <property type="entry name" value="NAD(P)-binding Rossmann-like Domain"/>
    <property type="match status" value="2"/>
</dbReference>
<feature type="domain" description="Alanine dehydrogenase/pyridine nucleotide transhydrogenase NAD(H)-binding" evidence="8">
    <location>
        <begin position="148"/>
        <end position="313"/>
    </location>
</feature>
<keyword evidence="4" id="KW-0521">NADP</keyword>
<dbReference type="PANTHER" id="PTHR10160:SF19">
    <property type="entry name" value="PROTON-TRANSLOCATING NAD(P)(+) TRANSHYDROGENASE"/>
    <property type="match status" value="1"/>
</dbReference>
<keyword evidence="6" id="KW-0520">NAD</keyword>
<dbReference type="SMART" id="SM01002">
    <property type="entry name" value="AlaDh_PNT_C"/>
    <property type="match status" value="1"/>
</dbReference>
<dbReference type="GO" id="GO:0050661">
    <property type="term" value="F:NADP binding"/>
    <property type="evidence" value="ECO:0007669"/>
    <property type="project" value="TreeGrafter"/>
</dbReference>
<dbReference type="SUPFAM" id="SSF51735">
    <property type="entry name" value="NAD(P)-binding Rossmann-fold domains"/>
    <property type="match status" value="1"/>
</dbReference>
<evidence type="ECO:0000256" key="1">
    <source>
        <dbReference type="ARBA" id="ARBA00003943"/>
    </source>
</evidence>
<dbReference type="SUPFAM" id="SSF52283">
    <property type="entry name" value="Formate/glycerate dehydrogenase catalytic domain-like"/>
    <property type="match status" value="1"/>
</dbReference>
<dbReference type="SMART" id="SM01003">
    <property type="entry name" value="AlaDh_PNT_N"/>
    <property type="match status" value="1"/>
</dbReference>
<evidence type="ECO:0000256" key="4">
    <source>
        <dbReference type="ARBA" id="ARBA00022857"/>
    </source>
</evidence>
<keyword evidence="3" id="KW-0547">Nucleotide-binding</keyword>
<evidence type="ECO:0000256" key="7">
    <source>
        <dbReference type="ARBA" id="ARBA00048202"/>
    </source>
</evidence>
<gene>
    <name evidence="10" type="ORF">ATY41_11620</name>
</gene>
<keyword evidence="5" id="KW-1278">Translocase</keyword>
<evidence type="ECO:0000259" key="9">
    <source>
        <dbReference type="SMART" id="SM01003"/>
    </source>
</evidence>
<reference evidence="10 11" key="1">
    <citation type="submission" date="2015-11" db="EMBL/GenBank/DDBJ databases">
        <authorList>
            <person name="Zhang Y."/>
            <person name="Guo Z."/>
        </authorList>
    </citation>
    <scope>NUCLEOTIDE SEQUENCE [LARGE SCALE GENOMIC DNA]</scope>
    <source>
        <strain evidence="11">gdw1</strain>
    </source>
</reference>
<dbReference type="AlphaFoldDB" id="A0A1E2SJR8"/>
<sequence length="385" mass="39612">MTHTVGVLREAEPGERRVALVPEVVPRLCAQGFDVVVQSGAGECCGFDDATFRAAGARIGSADAIASADVVVGIGAPDMDTVELHEGQVVLGLLDPLGQPERVAALAAAGVTALAFELLPRTLSRAQPADALSSQSSAAGYRAAIVAAEAYAQFLPMMSTAAGTFRPARVLVIGAGVAGLQALATARRLGAITFGYDVRPTSRAEVESVGATFVTSAVADARGVGGYARALTVDEHHRQADELADIVRHADVVITTAKVPGGRPPLLVNAGMLATMASGSVCIDLAVGPRGGNIEGARDGDRYRTANGVTVIGHHDLATELSVAASAMYARNVLAVLQMLTSEGELVVRDDDVIGPMIAVRDGRVRDGHCADLVTQEQPVVGARI</sequence>
<dbReference type="GO" id="GO:0008750">
    <property type="term" value="F:proton-translocating NAD(P)+ transhydrogenase activity"/>
    <property type="evidence" value="ECO:0007669"/>
    <property type="project" value="UniProtKB-EC"/>
</dbReference>
<proteinExistence type="predicted"/>
<dbReference type="GO" id="GO:0006740">
    <property type="term" value="P:NADPH regeneration"/>
    <property type="evidence" value="ECO:0007669"/>
    <property type="project" value="TreeGrafter"/>
</dbReference>
<evidence type="ECO:0000256" key="6">
    <source>
        <dbReference type="ARBA" id="ARBA00023027"/>
    </source>
</evidence>
<evidence type="ECO:0000256" key="2">
    <source>
        <dbReference type="ARBA" id="ARBA00012943"/>
    </source>
</evidence>
<dbReference type="InterPro" id="IPR007886">
    <property type="entry name" value="AlaDH/PNT_N"/>
</dbReference>
<comment type="caution">
    <text evidence="10">The sequence shown here is derived from an EMBL/GenBank/DDBJ whole genome shotgun (WGS) entry which is preliminary data.</text>
</comment>
<evidence type="ECO:0000259" key="8">
    <source>
        <dbReference type="SMART" id="SM01002"/>
    </source>
</evidence>
<evidence type="ECO:0000313" key="11">
    <source>
        <dbReference type="Proteomes" id="UP000094426"/>
    </source>
</evidence>
<evidence type="ECO:0000313" key="10">
    <source>
        <dbReference type="EMBL" id="ODA90102.1"/>
    </source>
</evidence>
<feature type="domain" description="Alanine dehydrogenase/pyridine nucleotide transhydrogenase N-terminal" evidence="9">
    <location>
        <begin position="6"/>
        <end position="139"/>
    </location>
</feature>
<dbReference type="Pfam" id="PF05222">
    <property type="entry name" value="AlaDh_PNT_N"/>
    <property type="match status" value="1"/>
</dbReference>
<dbReference type="CDD" id="cd05304">
    <property type="entry name" value="Rubrum_tdh"/>
    <property type="match status" value="1"/>
</dbReference>
<dbReference type="Pfam" id="PF01262">
    <property type="entry name" value="AlaDh_PNT_C"/>
    <property type="match status" value="1"/>
</dbReference>